<reference evidence="2 3" key="1">
    <citation type="submission" date="2018-11" db="EMBL/GenBank/DDBJ databases">
        <title>Whole genome sequence of Streptomyces paromomycinus NBRC 15454(T).</title>
        <authorList>
            <person name="Komaki H."/>
            <person name="Tamura T."/>
        </authorList>
    </citation>
    <scope>NUCLEOTIDE SEQUENCE [LARGE SCALE GENOMIC DNA]</scope>
    <source>
        <strain evidence="2 3">NBRC 15454</strain>
    </source>
</reference>
<sequence>MKFARRPDRVLADCSDRLRGLHLPRPFELGAFLDRLAEQRGRPIHLEPQVTPPAGPCGLWIATRRADYVFYDAATTALHRDHIVLHEVGHMLSGHSNLLSGEVAHALVPDLDPASVESVLGRSHYSDQDEQEAEMIASLILRRADRTPARRPATSQQAEVLSRMDDVFGSPKRR</sequence>
<dbReference type="AlphaFoldDB" id="A0A401VWS8"/>
<comment type="caution">
    <text evidence="2">The sequence shown here is derived from an EMBL/GenBank/DDBJ whole genome shotgun (WGS) entry which is preliminary data.</text>
</comment>
<name>A0A401VWS8_STREY</name>
<evidence type="ECO:0000256" key="1">
    <source>
        <dbReference type="SAM" id="MobiDB-lite"/>
    </source>
</evidence>
<dbReference type="Proteomes" id="UP000286746">
    <property type="component" value="Unassembled WGS sequence"/>
</dbReference>
<accession>A0A401VWS8</accession>
<organism evidence="2 3">
    <name type="scientific">Streptomyces paromomycinus</name>
    <name type="common">Streptomyces rimosus subsp. paromomycinus</name>
    <dbReference type="NCBI Taxonomy" id="92743"/>
    <lineage>
        <taxon>Bacteria</taxon>
        <taxon>Bacillati</taxon>
        <taxon>Actinomycetota</taxon>
        <taxon>Actinomycetes</taxon>
        <taxon>Kitasatosporales</taxon>
        <taxon>Streptomycetaceae</taxon>
        <taxon>Streptomyces</taxon>
    </lineage>
</organism>
<feature type="region of interest" description="Disordered" evidence="1">
    <location>
        <begin position="146"/>
        <end position="174"/>
    </location>
</feature>
<protein>
    <recommendedName>
        <fullName evidence="4">Regulator component</fullName>
    </recommendedName>
</protein>
<evidence type="ECO:0000313" key="3">
    <source>
        <dbReference type="Proteomes" id="UP000286746"/>
    </source>
</evidence>
<keyword evidence="3" id="KW-1185">Reference proteome</keyword>
<dbReference type="EMBL" id="BHZD01000001">
    <property type="protein sequence ID" value="GCD41527.1"/>
    <property type="molecule type" value="Genomic_DNA"/>
</dbReference>
<evidence type="ECO:0008006" key="4">
    <source>
        <dbReference type="Google" id="ProtNLM"/>
    </source>
</evidence>
<proteinExistence type="predicted"/>
<evidence type="ECO:0000313" key="2">
    <source>
        <dbReference type="EMBL" id="GCD41527.1"/>
    </source>
</evidence>
<gene>
    <name evidence="2" type="ORF">GKJPGBOP_01182</name>
</gene>
<dbReference type="RefSeq" id="WP_125052470.1">
    <property type="nucleotide sequence ID" value="NZ_BHZD01000001.1"/>
</dbReference>